<name>A0A8X7PI48_BRACI</name>
<sequence>MTKRALSKIEINPTIDAERPQNVAPRGRPPLEPLVAWRGRPASPSPRHRDAEPRVSLGGRPRGCEMRATSALLWASRHYGIWRSDFKGSPS</sequence>
<gene>
    <name evidence="2" type="ORF">Bca52824_081861</name>
</gene>
<evidence type="ECO:0000313" key="3">
    <source>
        <dbReference type="Proteomes" id="UP000886595"/>
    </source>
</evidence>
<accession>A0A8X7PI48</accession>
<comment type="caution">
    <text evidence="2">The sequence shown here is derived from an EMBL/GenBank/DDBJ whole genome shotgun (WGS) entry which is preliminary data.</text>
</comment>
<dbReference type="AlphaFoldDB" id="A0A8X7PI48"/>
<evidence type="ECO:0000256" key="1">
    <source>
        <dbReference type="SAM" id="MobiDB-lite"/>
    </source>
</evidence>
<protein>
    <submittedName>
        <fullName evidence="2">Uncharacterized protein</fullName>
    </submittedName>
</protein>
<organism evidence="2 3">
    <name type="scientific">Brassica carinata</name>
    <name type="common">Ethiopian mustard</name>
    <name type="synonym">Abyssinian cabbage</name>
    <dbReference type="NCBI Taxonomy" id="52824"/>
    <lineage>
        <taxon>Eukaryota</taxon>
        <taxon>Viridiplantae</taxon>
        <taxon>Streptophyta</taxon>
        <taxon>Embryophyta</taxon>
        <taxon>Tracheophyta</taxon>
        <taxon>Spermatophyta</taxon>
        <taxon>Magnoliopsida</taxon>
        <taxon>eudicotyledons</taxon>
        <taxon>Gunneridae</taxon>
        <taxon>Pentapetalae</taxon>
        <taxon>rosids</taxon>
        <taxon>malvids</taxon>
        <taxon>Brassicales</taxon>
        <taxon>Brassicaceae</taxon>
        <taxon>Brassiceae</taxon>
        <taxon>Brassica</taxon>
    </lineage>
</organism>
<dbReference type="EMBL" id="JAAMPC010000016">
    <property type="protein sequence ID" value="KAG2251725.1"/>
    <property type="molecule type" value="Genomic_DNA"/>
</dbReference>
<dbReference type="OrthoDB" id="10549309at2759"/>
<proteinExistence type="predicted"/>
<reference evidence="2 3" key="1">
    <citation type="submission" date="2020-02" db="EMBL/GenBank/DDBJ databases">
        <authorList>
            <person name="Ma Q."/>
            <person name="Huang Y."/>
            <person name="Song X."/>
            <person name="Pei D."/>
        </authorList>
    </citation>
    <scope>NUCLEOTIDE SEQUENCE [LARGE SCALE GENOMIC DNA]</scope>
    <source>
        <strain evidence="2">Sxm20200214</strain>
        <tissue evidence="2">Leaf</tissue>
    </source>
</reference>
<evidence type="ECO:0000313" key="2">
    <source>
        <dbReference type="EMBL" id="KAG2251725.1"/>
    </source>
</evidence>
<keyword evidence="3" id="KW-1185">Reference proteome</keyword>
<dbReference type="Proteomes" id="UP000886595">
    <property type="component" value="Unassembled WGS sequence"/>
</dbReference>
<feature type="region of interest" description="Disordered" evidence="1">
    <location>
        <begin position="1"/>
        <end position="62"/>
    </location>
</feature>